<feature type="chain" id="PRO_5046919241" evidence="2">
    <location>
        <begin position="23"/>
        <end position="472"/>
    </location>
</feature>
<keyword evidence="5" id="KW-1185">Reference proteome</keyword>
<protein>
    <submittedName>
        <fullName evidence="4">Ig-like domain-containing protein</fullName>
    </submittedName>
</protein>
<reference evidence="4" key="1">
    <citation type="submission" date="2022-09" db="EMBL/GenBank/DDBJ databases">
        <title>Tahibacter sp. nov., isolated from a fresh water.</title>
        <authorList>
            <person name="Baek J.H."/>
            <person name="Lee J.K."/>
            <person name="Kim J.M."/>
            <person name="Jeon C.O."/>
        </authorList>
    </citation>
    <scope>NUCLEOTIDE SEQUENCE</scope>
    <source>
        <strain evidence="4">W38</strain>
    </source>
</reference>
<sequence>MKSTLQYFVAGALALAGSAASAQGLPTQTWAPGTQLAMWNHGGRITTFHRGYLYLGGLENQGTWTYDISNPINPQLRRTQASGVNGHTWAKVGDVFWRTYWIPEIGDNNPSPFQNLSNPLSPTQQTQNVGTFPSGQPPMGWPGNWLNTYPHFFGEYVVDARVGWWPHVSEANVLQMSGLTSANHWRIGNLLFLTPSDTQNGLAVFDIGNPAQPVMLDLLSGNYKQYTNAWQVWRHYLLLMFGDNTNGPQQDANTLVIDFSDPTNLQLVHKIPYNDLPGRYAHFQDDYAFAGRFDRGTKYNLVTRQVEQVFTPTSCCFGDFQWIPLGHIVLASSSETTGSRSYLFSHRATLDTTRPTVGYHLPRPNAINQPVTTVIGLVINETLDSPTVTSQNIQVRAVGGATLSTTVIHTNYGVVNIVPEAPLAANTTYEVRIVQDGVRDVAGNGMAEYTFRFATGPTLVPADLIFANGFQP</sequence>
<evidence type="ECO:0000313" key="4">
    <source>
        <dbReference type="EMBL" id="UXI70192.1"/>
    </source>
</evidence>
<feature type="domain" description="SbsA Ig-like" evidence="3">
    <location>
        <begin position="351"/>
        <end position="455"/>
    </location>
</feature>
<accession>A0ABY6BL41</accession>
<proteinExistence type="predicted"/>
<gene>
    <name evidence="4" type="ORF">N4264_11335</name>
</gene>
<dbReference type="InterPro" id="IPR014755">
    <property type="entry name" value="Cu-Rt/internalin_Ig-like"/>
</dbReference>
<evidence type="ECO:0000256" key="2">
    <source>
        <dbReference type="SAM" id="SignalP"/>
    </source>
</evidence>
<dbReference type="EMBL" id="CP104694">
    <property type="protein sequence ID" value="UXI70192.1"/>
    <property type="molecule type" value="Genomic_DNA"/>
</dbReference>
<evidence type="ECO:0000313" key="5">
    <source>
        <dbReference type="Proteomes" id="UP001064632"/>
    </source>
</evidence>
<evidence type="ECO:0000259" key="3">
    <source>
        <dbReference type="Pfam" id="PF13205"/>
    </source>
</evidence>
<feature type="signal peptide" evidence="2">
    <location>
        <begin position="1"/>
        <end position="22"/>
    </location>
</feature>
<name>A0ABY6BL41_9GAMM</name>
<keyword evidence="1 2" id="KW-0732">Signal</keyword>
<evidence type="ECO:0000256" key="1">
    <source>
        <dbReference type="ARBA" id="ARBA00022729"/>
    </source>
</evidence>
<dbReference type="InterPro" id="IPR013211">
    <property type="entry name" value="LVIVD"/>
</dbReference>
<dbReference type="Pfam" id="PF13205">
    <property type="entry name" value="Big_5"/>
    <property type="match status" value="1"/>
</dbReference>
<dbReference type="InterPro" id="IPR032812">
    <property type="entry name" value="SbsA_Ig"/>
</dbReference>
<organism evidence="4 5">
    <name type="scientific">Tahibacter amnicola</name>
    <dbReference type="NCBI Taxonomy" id="2976241"/>
    <lineage>
        <taxon>Bacteria</taxon>
        <taxon>Pseudomonadati</taxon>
        <taxon>Pseudomonadota</taxon>
        <taxon>Gammaproteobacteria</taxon>
        <taxon>Lysobacterales</taxon>
        <taxon>Rhodanobacteraceae</taxon>
        <taxon>Tahibacter</taxon>
    </lineage>
</organism>
<dbReference type="Gene3D" id="2.60.40.1220">
    <property type="match status" value="1"/>
</dbReference>
<dbReference type="Pfam" id="PF08309">
    <property type="entry name" value="LVIVD"/>
    <property type="match status" value="1"/>
</dbReference>
<dbReference type="RefSeq" id="WP_261697143.1">
    <property type="nucleotide sequence ID" value="NZ_CP104694.1"/>
</dbReference>
<dbReference type="Proteomes" id="UP001064632">
    <property type="component" value="Chromosome"/>
</dbReference>